<evidence type="ECO:0000256" key="1">
    <source>
        <dbReference type="SAM" id="Phobius"/>
    </source>
</evidence>
<reference evidence="2 3" key="1">
    <citation type="submission" date="2019-02" db="EMBL/GenBank/DDBJ databases">
        <title>Deep-cultivation of Planctomycetes and their phenomic and genomic characterization uncovers novel biology.</title>
        <authorList>
            <person name="Wiegand S."/>
            <person name="Jogler M."/>
            <person name="Boedeker C."/>
            <person name="Pinto D."/>
            <person name="Vollmers J."/>
            <person name="Rivas-Marin E."/>
            <person name="Kohn T."/>
            <person name="Peeters S.H."/>
            <person name="Heuer A."/>
            <person name="Rast P."/>
            <person name="Oberbeckmann S."/>
            <person name="Bunk B."/>
            <person name="Jeske O."/>
            <person name="Meyerdierks A."/>
            <person name="Storesund J.E."/>
            <person name="Kallscheuer N."/>
            <person name="Luecker S."/>
            <person name="Lage O.M."/>
            <person name="Pohl T."/>
            <person name="Merkel B.J."/>
            <person name="Hornburger P."/>
            <person name="Mueller R.-W."/>
            <person name="Bruemmer F."/>
            <person name="Labrenz M."/>
            <person name="Spormann A.M."/>
            <person name="Op den Camp H."/>
            <person name="Overmann J."/>
            <person name="Amann R."/>
            <person name="Jetten M.S.M."/>
            <person name="Mascher T."/>
            <person name="Medema M.H."/>
            <person name="Devos D.P."/>
            <person name="Kaster A.-K."/>
            <person name="Ovreas L."/>
            <person name="Rohde M."/>
            <person name="Galperin M.Y."/>
            <person name="Jogler C."/>
        </authorList>
    </citation>
    <scope>NUCLEOTIDE SEQUENCE [LARGE SCALE GENOMIC DNA]</scope>
    <source>
        <strain evidence="2 3">Q31a</strain>
    </source>
</reference>
<sequence length="39" mass="4372">MRVPISKRAGKIKYGCIAWLIGLPLPIVIILLFVRGCDF</sequence>
<dbReference type="EMBL" id="CP036298">
    <property type="protein sequence ID" value="QDV23144.1"/>
    <property type="molecule type" value="Genomic_DNA"/>
</dbReference>
<keyword evidence="1" id="KW-0812">Transmembrane</keyword>
<proteinExistence type="predicted"/>
<keyword evidence="1" id="KW-0472">Membrane</keyword>
<gene>
    <name evidence="2" type="ORF">Q31a_14400</name>
</gene>
<dbReference type="AlphaFoldDB" id="A0A518G3I2"/>
<evidence type="ECO:0000313" key="2">
    <source>
        <dbReference type="EMBL" id="QDV23144.1"/>
    </source>
</evidence>
<organism evidence="2 3">
    <name type="scientific">Aureliella helgolandensis</name>
    <dbReference type="NCBI Taxonomy" id="2527968"/>
    <lineage>
        <taxon>Bacteria</taxon>
        <taxon>Pseudomonadati</taxon>
        <taxon>Planctomycetota</taxon>
        <taxon>Planctomycetia</taxon>
        <taxon>Pirellulales</taxon>
        <taxon>Pirellulaceae</taxon>
        <taxon>Aureliella</taxon>
    </lineage>
</organism>
<accession>A0A518G3I2</accession>
<dbReference type="KEGG" id="ahel:Q31a_14400"/>
<dbReference type="Proteomes" id="UP000318017">
    <property type="component" value="Chromosome"/>
</dbReference>
<name>A0A518G3I2_9BACT</name>
<keyword evidence="1" id="KW-1133">Transmembrane helix</keyword>
<keyword evidence="3" id="KW-1185">Reference proteome</keyword>
<evidence type="ECO:0000313" key="3">
    <source>
        <dbReference type="Proteomes" id="UP000318017"/>
    </source>
</evidence>
<feature type="transmembrane region" description="Helical" evidence="1">
    <location>
        <begin position="12"/>
        <end position="34"/>
    </location>
</feature>
<protein>
    <submittedName>
        <fullName evidence="2">Uncharacterized protein</fullName>
    </submittedName>
</protein>